<dbReference type="InterPro" id="IPR036590">
    <property type="entry name" value="SRAP-like"/>
</dbReference>
<reference evidence="11 12" key="1">
    <citation type="submission" date="2018-09" db="EMBL/GenBank/DDBJ databases">
        <title>A high-quality reference genome of wild soybean provides a powerful tool to mine soybean genomes.</title>
        <authorList>
            <person name="Xie M."/>
            <person name="Chung C.Y.L."/>
            <person name="Li M.-W."/>
            <person name="Wong F.-L."/>
            <person name="Chan T.-F."/>
            <person name="Lam H.-M."/>
        </authorList>
    </citation>
    <scope>NUCLEOTIDE SEQUENCE [LARGE SCALE GENOMIC DNA]</scope>
    <source>
        <strain evidence="12">cv. W05</strain>
        <tissue evidence="11">Hypocotyl of etiolated seedlings</tissue>
    </source>
</reference>
<accession>A0A445JP13</accession>
<keyword evidence="4" id="KW-0378">Hydrolase</keyword>
<keyword evidence="7" id="KW-0456">Lyase</keyword>
<evidence type="ECO:0000256" key="4">
    <source>
        <dbReference type="ARBA" id="ARBA00022801"/>
    </source>
</evidence>
<dbReference type="GO" id="GO:0106300">
    <property type="term" value="P:protein-DNA covalent cross-linking repair"/>
    <property type="evidence" value="ECO:0007669"/>
    <property type="project" value="InterPro"/>
</dbReference>
<gene>
    <name evidence="11" type="ORF">D0Y65_022526</name>
</gene>
<dbReference type="InterPro" id="IPR013103">
    <property type="entry name" value="RVT_2"/>
</dbReference>
<keyword evidence="11" id="KW-0548">Nucleotidyltransferase</keyword>
<evidence type="ECO:0000256" key="1">
    <source>
        <dbReference type="ARBA" id="ARBA00008136"/>
    </source>
</evidence>
<dbReference type="Proteomes" id="UP000289340">
    <property type="component" value="Chromosome 8"/>
</dbReference>
<dbReference type="InterPro" id="IPR003738">
    <property type="entry name" value="SRAP"/>
</dbReference>
<evidence type="ECO:0000256" key="5">
    <source>
        <dbReference type="ARBA" id="ARBA00023124"/>
    </source>
</evidence>
<dbReference type="PANTHER" id="PTHR13604">
    <property type="entry name" value="DC12-RELATED"/>
    <property type="match status" value="1"/>
</dbReference>
<evidence type="ECO:0000256" key="7">
    <source>
        <dbReference type="ARBA" id="ARBA00023239"/>
    </source>
</evidence>
<comment type="similarity">
    <text evidence="1">Belongs to the SOS response-associated peptidase family.</text>
</comment>
<feature type="compositionally biased region" description="Basic and acidic residues" evidence="8">
    <location>
        <begin position="975"/>
        <end position="1024"/>
    </location>
</feature>
<feature type="compositionally biased region" description="Polar residues" evidence="8">
    <location>
        <begin position="1078"/>
        <end position="1090"/>
    </location>
</feature>
<dbReference type="PANTHER" id="PTHR13604:SF0">
    <property type="entry name" value="ABASIC SITE PROCESSING PROTEIN HMCES"/>
    <property type="match status" value="1"/>
</dbReference>
<dbReference type="EC" id="2.7.7.7" evidence="11"/>
<evidence type="ECO:0000313" key="12">
    <source>
        <dbReference type="Proteomes" id="UP000289340"/>
    </source>
</evidence>
<evidence type="ECO:0000256" key="3">
    <source>
        <dbReference type="ARBA" id="ARBA00022763"/>
    </source>
</evidence>
<dbReference type="GO" id="GO:0016829">
    <property type="term" value="F:lyase activity"/>
    <property type="evidence" value="ECO:0007669"/>
    <property type="project" value="UniProtKB-KW"/>
</dbReference>
<dbReference type="GO" id="GO:0006508">
    <property type="term" value="P:proteolysis"/>
    <property type="evidence" value="ECO:0007669"/>
    <property type="project" value="UniProtKB-KW"/>
</dbReference>
<feature type="region of interest" description="Disordered" evidence="8">
    <location>
        <begin position="954"/>
        <end position="1035"/>
    </location>
</feature>
<proteinExistence type="inferred from homology"/>
<keyword evidence="2" id="KW-0645">Protease</keyword>
<name>A0A445JP13_GLYSO</name>
<evidence type="ECO:0000259" key="10">
    <source>
        <dbReference type="Pfam" id="PF25597"/>
    </source>
</evidence>
<dbReference type="Pfam" id="PF07727">
    <property type="entry name" value="RVT_2"/>
    <property type="match status" value="1"/>
</dbReference>
<feature type="domain" description="Retroviral polymerase SH3-like" evidence="10">
    <location>
        <begin position="374"/>
        <end position="414"/>
    </location>
</feature>
<dbReference type="CDD" id="cd09272">
    <property type="entry name" value="RNase_HI_RT_Ty1"/>
    <property type="match status" value="1"/>
</dbReference>
<keyword evidence="11" id="KW-0808">Transferase</keyword>
<dbReference type="Gene3D" id="3.90.1680.10">
    <property type="entry name" value="SOS response associated peptidase-like"/>
    <property type="match status" value="1"/>
</dbReference>
<dbReference type="AlphaFoldDB" id="A0A445JP13"/>
<feature type="compositionally biased region" description="Basic and acidic residues" evidence="8">
    <location>
        <begin position="955"/>
        <end position="967"/>
    </location>
</feature>
<evidence type="ECO:0000256" key="6">
    <source>
        <dbReference type="ARBA" id="ARBA00023125"/>
    </source>
</evidence>
<feature type="compositionally biased region" description="Polar residues" evidence="8">
    <location>
        <begin position="461"/>
        <end position="479"/>
    </location>
</feature>
<dbReference type="GO" id="GO:0003697">
    <property type="term" value="F:single-stranded DNA binding"/>
    <property type="evidence" value="ECO:0007669"/>
    <property type="project" value="InterPro"/>
</dbReference>
<keyword evidence="6" id="KW-0238">DNA-binding</keyword>
<evidence type="ECO:0000256" key="2">
    <source>
        <dbReference type="ARBA" id="ARBA00022670"/>
    </source>
</evidence>
<dbReference type="GO" id="GO:0008233">
    <property type="term" value="F:peptidase activity"/>
    <property type="evidence" value="ECO:0007669"/>
    <property type="project" value="UniProtKB-KW"/>
</dbReference>
<dbReference type="Pfam" id="PF25597">
    <property type="entry name" value="SH3_retrovirus"/>
    <property type="match status" value="1"/>
</dbReference>
<evidence type="ECO:0000313" key="11">
    <source>
        <dbReference type="EMBL" id="RZC00201.1"/>
    </source>
</evidence>
<keyword evidence="12" id="KW-1185">Reference proteome</keyword>
<keyword evidence="5" id="KW-0190">Covalent protein-DNA linkage</keyword>
<feature type="region of interest" description="Disordered" evidence="8">
    <location>
        <begin position="461"/>
        <end position="502"/>
    </location>
</feature>
<dbReference type="SUPFAM" id="SSF143081">
    <property type="entry name" value="BB1717-like"/>
    <property type="match status" value="1"/>
</dbReference>
<evidence type="ECO:0000259" key="9">
    <source>
        <dbReference type="Pfam" id="PF07727"/>
    </source>
</evidence>
<comment type="caution">
    <text evidence="11">The sequence shown here is derived from an EMBL/GenBank/DDBJ whole genome shotgun (WGS) entry which is preliminary data.</text>
</comment>
<sequence>MPSHPDDFRCRLLLDPLQSLFGSSSHIRKVGLQSTPLLFGSCLLSWSDSIEMWFLGQGYHDHLEMDVNEIPIENRAQWWQKLDCQLCIVLWQSVDPKLLEILRSFKTRYSFWRNAQDVFANDIQHEMKKRLDKLFMVLILRSLHSDYDHVRIQILSVDQIPSINSLVTRFLCVPTLVKGENAVVAVEASAMVASHGRGKGSCGNRGGGRGGGGGRGKLWCSYCGKENHTQNKCYDLHGWPDKTTNVFTSEKAESRFSDEEYQEYLMLKSSSQTQSTSVPSVSTACISQSVEGQGPLIVDPGASDHIYGQLTRSFNCLVTFDVDSFVIQDRGMGRLIGVGHESRGLYYLETNPFVSCFASSSSKFLHEHLELSNVFLGYSRLQKGYKCYSPTTRRYYMSVDVIFFEGTMFFSKHESNSIEQVFPIPYLSPVVPPTHTTSNQREIQPISLVNHQAELSPSSISTLQSMTQRASSTMQEGSLDSSPFSSIDPTTDPSPSSPSLDVDSGWPIALRKGIWSTQNPYPIYLSYHRLSPSYFSIVSSLSFVTIPKNVYEAHAHPGWRQTMIVEMQALEHSGTWELVPLHLGKKAQLVAKGYTQIYGIDFGDTFSPDAKITVVRLFLAVAAILHWPLHELDIKNVFVHGSPIDRRSTTGYCVSIGGNVVSWKNKKQNNVARSSAKAEYRAMASVTCELVWIKQLIQELNFCEVQPMKLYCDNQAALHIASNPVFPERTKHIEIDCHFVREKLLSKEIATEFFNARSESIDEKASFRRLLPKSRCLVAVEGFYEWKKDGSKKQPYYIHFKDGRPLVFAALYDSWQNSEGETLYTFTIVTTSSSSALQWLHDRMPVILGSKESTDIWLSSSASSFKSVMKPYEESDLVWYPVTSAMGKASFDGPECIKEGGPIKPKEESGNVMLRDPIPITDQGIHQLCNVHSAGVQLIQVKAQGNTSISMFFSKKGDESKDTKPEQKASCPEVVKTEHTEDLTESKDTKPEQKTSSHEFVKTEPTEDLRERAKTEEGGNDLKFHGSSHSQNVSMLPIKREYETFSAADSKPALANHDQISPNPAKKKEKAKTANDKQPTLFSYFGKSNH</sequence>
<feature type="region of interest" description="Disordered" evidence="8">
    <location>
        <begin position="1047"/>
        <end position="1090"/>
    </location>
</feature>
<protein>
    <submittedName>
        <fullName evidence="11">Putative SOS response-associated peptidase yoqW</fullName>
        <ecNumber evidence="11">2.7.7.7</ecNumber>
    </submittedName>
</protein>
<evidence type="ECO:0000256" key="8">
    <source>
        <dbReference type="SAM" id="MobiDB-lite"/>
    </source>
</evidence>
<dbReference type="GO" id="GO:0003887">
    <property type="term" value="F:DNA-directed DNA polymerase activity"/>
    <property type="evidence" value="ECO:0007669"/>
    <property type="project" value="UniProtKB-EC"/>
</dbReference>
<dbReference type="Pfam" id="PF02586">
    <property type="entry name" value="SRAP"/>
    <property type="match status" value="1"/>
</dbReference>
<organism evidence="11 12">
    <name type="scientific">Glycine soja</name>
    <name type="common">Wild soybean</name>
    <dbReference type="NCBI Taxonomy" id="3848"/>
    <lineage>
        <taxon>Eukaryota</taxon>
        <taxon>Viridiplantae</taxon>
        <taxon>Streptophyta</taxon>
        <taxon>Embryophyta</taxon>
        <taxon>Tracheophyta</taxon>
        <taxon>Spermatophyta</taxon>
        <taxon>Magnoliopsida</taxon>
        <taxon>eudicotyledons</taxon>
        <taxon>Gunneridae</taxon>
        <taxon>Pentapetalae</taxon>
        <taxon>rosids</taxon>
        <taxon>fabids</taxon>
        <taxon>Fabales</taxon>
        <taxon>Fabaceae</taxon>
        <taxon>Papilionoideae</taxon>
        <taxon>50 kb inversion clade</taxon>
        <taxon>NPAAA clade</taxon>
        <taxon>indigoferoid/millettioid clade</taxon>
        <taxon>Phaseoleae</taxon>
        <taxon>Glycine</taxon>
        <taxon>Glycine subgen. Soja</taxon>
    </lineage>
</organism>
<keyword evidence="3" id="KW-0227">DNA damage</keyword>
<feature type="domain" description="Reverse transcriptase Ty1/copia-type" evidence="9">
    <location>
        <begin position="585"/>
        <end position="644"/>
    </location>
</feature>
<dbReference type="EMBL" id="QZWG01000008">
    <property type="protein sequence ID" value="RZC00201.1"/>
    <property type="molecule type" value="Genomic_DNA"/>
</dbReference>
<feature type="compositionally biased region" description="Low complexity" evidence="8">
    <location>
        <begin position="480"/>
        <end position="502"/>
    </location>
</feature>
<dbReference type="InterPro" id="IPR057670">
    <property type="entry name" value="SH3_retrovirus"/>
</dbReference>